<evidence type="ECO:0000313" key="3">
    <source>
        <dbReference type="Proteomes" id="UP000604046"/>
    </source>
</evidence>
<proteinExistence type="predicted"/>
<comment type="caution">
    <text evidence="2">The sequence shown here is derived from an EMBL/GenBank/DDBJ whole genome shotgun (WGS) entry which is preliminary data.</text>
</comment>
<evidence type="ECO:0000256" key="1">
    <source>
        <dbReference type="SAM" id="MobiDB-lite"/>
    </source>
</evidence>
<accession>A0A812U635</accession>
<name>A0A812U635_9DINO</name>
<sequence>MQMESSAVPPDECPDCKTQSAELGGRGGRGMVFHAPMPRGRITIAAAISSCERGWFLSVRPGPRTLLPCYEHCSNAQACSGNWRFSCWGGCRLRTECVGFVVLIGQNSHSVGEF</sequence>
<organism evidence="2 3">
    <name type="scientific">Symbiodinium natans</name>
    <dbReference type="NCBI Taxonomy" id="878477"/>
    <lineage>
        <taxon>Eukaryota</taxon>
        <taxon>Sar</taxon>
        <taxon>Alveolata</taxon>
        <taxon>Dinophyceae</taxon>
        <taxon>Suessiales</taxon>
        <taxon>Symbiodiniaceae</taxon>
        <taxon>Symbiodinium</taxon>
    </lineage>
</organism>
<feature type="region of interest" description="Disordered" evidence="1">
    <location>
        <begin position="1"/>
        <end position="27"/>
    </location>
</feature>
<gene>
    <name evidence="2" type="ORF">SNAT2548_LOCUS31830</name>
</gene>
<dbReference type="EMBL" id="CAJNDS010002679">
    <property type="protein sequence ID" value="CAE7563206.1"/>
    <property type="molecule type" value="Genomic_DNA"/>
</dbReference>
<protein>
    <submittedName>
        <fullName evidence="2">Uncharacterized protein</fullName>
    </submittedName>
</protein>
<keyword evidence="3" id="KW-1185">Reference proteome</keyword>
<dbReference type="AlphaFoldDB" id="A0A812U635"/>
<evidence type="ECO:0000313" key="2">
    <source>
        <dbReference type="EMBL" id="CAE7563206.1"/>
    </source>
</evidence>
<reference evidence="2" key="1">
    <citation type="submission" date="2021-02" db="EMBL/GenBank/DDBJ databases">
        <authorList>
            <person name="Dougan E. K."/>
            <person name="Rhodes N."/>
            <person name="Thang M."/>
            <person name="Chan C."/>
        </authorList>
    </citation>
    <scope>NUCLEOTIDE SEQUENCE</scope>
</reference>
<dbReference type="Proteomes" id="UP000604046">
    <property type="component" value="Unassembled WGS sequence"/>
</dbReference>